<dbReference type="RefSeq" id="WP_008060669.1">
    <property type="nucleotide sequence ID" value="NZ_AFHG01000044.1"/>
</dbReference>
<protein>
    <recommendedName>
        <fullName evidence="4">Bacteriophage lysis protein</fullName>
    </recommendedName>
</protein>
<evidence type="ECO:0008006" key="4">
    <source>
        <dbReference type="Google" id="ProtNLM"/>
    </source>
</evidence>
<evidence type="ECO:0000313" key="2">
    <source>
        <dbReference type="EMBL" id="EGK71891.1"/>
    </source>
</evidence>
<proteinExistence type="predicted"/>
<feature type="region of interest" description="Disordered" evidence="1">
    <location>
        <begin position="112"/>
        <end position="144"/>
    </location>
</feature>
<dbReference type="EMBL" id="AFHG01000044">
    <property type="protein sequence ID" value="EGK71891.1"/>
    <property type="molecule type" value="Genomic_DNA"/>
</dbReference>
<sequence length="174" mass="18119">MIAGTFVRALPGWVLWLALTALVAASAGWGYTRGLSAEREARDDLAAEFAQFRAEVATQGRQAQARTAAEITRQETINAQTHTAYGVALDRLRALHAADRLRLAADTARAGGSAVPADTAAAGRTDAAAADAGPDPGGDAAAEAPGTLTERCQAATLQCVWLQHWIDEQSAVVP</sequence>
<keyword evidence="3" id="KW-1185">Reference proteome</keyword>
<reference evidence="2 3" key="1">
    <citation type="journal article" date="2011" name="J. Bacteriol.">
        <title>Genome sequence of Methyloversatilis universalis FAM5T, a methylotrophic representative of the order Rhodocyclales.</title>
        <authorList>
            <person name="Kittichotirat W."/>
            <person name="Good N.M."/>
            <person name="Hall R."/>
            <person name="Bringel F."/>
            <person name="Lajus A."/>
            <person name="Medigue C."/>
            <person name="Smalley N.E."/>
            <person name="Beck D."/>
            <person name="Bumgarner R."/>
            <person name="Vuilleumier S."/>
            <person name="Kalyuzhnaya M.G."/>
        </authorList>
    </citation>
    <scope>NUCLEOTIDE SEQUENCE [LARGE SCALE GENOMIC DNA]</scope>
    <source>
        <strain evidence="3">ATCC BAA-1314 / JCM 13912 / FAM5</strain>
    </source>
</reference>
<dbReference type="AlphaFoldDB" id="F5RC28"/>
<accession>F5RC28</accession>
<dbReference type="STRING" id="1000565.METUNv1_01669"/>
<name>F5RC28_METUF</name>
<gene>
    <name evidence="2" type="ORF">METUNv1_01669</name>
</gene>
<organism evidence="2 3">
    <name type="scientific">Methyloversatilis universalis (strain ATCC BAA-1314 / DSM 25237 / JCM 13912 / CCUG 52030 / FAM5)</name>
    <dbReference type="NCBI Taxonomy" id="1000565"/>
    <lineage>
        <taxon>Bacteria</taxon>
        <taxon>Pseudomonadati</taxon>
        <taxon>Pseudomonadota</taxon>
        <taxon>Betaproteobacteria</taxon>
        <taxon>Nitrosomonadales</taxon>
        <taxon>Sterolibacteriaceae</taxon>
        <taxon>Methyloversatilis</taxon>
    </lineage>
</organism>
<dbReference type="Proteomes" id="UP000005019">
    <property type="component" value="Unassembled WGS sequence"/>
</dbReference>
<evidence type="ECO:0000256" key="1">
    <source>
        <dbReference type="SAM" id="MobiDB-lite"/>
    </source>
</evidence>
<evidence type="ECO:0000313" key="3">
    <source>
        <dbReference type="Proteomes" id="UP000005019"/>
    </source>
</evidence>
<comment type="caution">
    <text evidence="2">The sequence shown here is derived from an EMBL/GenBank/DDBJ whole genome shotgun (WGS) entry which is preliminary data.</text>
</comment>